<dbReference type="AlphaFoldDB" id="A0A0F9SKB0"/>
<sequence length="238" mass="26607">MKTGSAVASRPQTASLVPASFTPENAQEAEELVKRTLGIKDLTQELARLALKLNEESQLMTVDSEADQQAAEMMRGKYAAGLSRVIAAKEQYSKPWYRFFKLVNGCFSLTEDSFGQGKNRMSGLMAGWQRAKEDRARQERDRLQAIQNEKLRKESLKAKSKGLPPPPKKPDVEVSVPRHVGTSTFVKTWNYRITDEDKIPRAYLTPDFAKIKKMVTGGARDQDIPGVEIYQETGVRGG</sequence>
<accession>A0A0F9SKB0</accession>
<organism evidence="2">
    <name type="scientific">marine sediment metagenome</name>
    <dbReference type="NCBI Taxonomy" id="412755"/>
    <lineage>
        <taxon>unclassified sequences</taxon>
        <taxon>metagenomes</taxon>
        <taxon>ecological metagenomes</taxon>
    </lineage>
</organism>
<evidence type="ECO:0000256" key="1">
    <source>
        <dbReference type="SAM" id="MobiDB-lite"/>
    </source>
</evidence>
<gene>
    <name evidence="2" type="ORF">LCGC14_0441470</name>
</gene>
<comment type="caution">
    <text evidence="2">The sequence shown here is derived from an EMBL/GenBank/DDBJ whole genome shotgun (WGS) entry which is preliminary data.</text>
</comment>
<name>A0A0F9SKB0_9ZZZZ</name>
<protein>
    <submittedName>
        <fullName evidence="2">Uncharacterized protein</fullName>
    </submittedName>
</protein>
<feature type="region of interest" description="Disordered" evidence="1">
    <location>
        <begin position="154"/>
        <end position="175"/>
    </location>
</feature>
<evidence type="ECO:0000313" key="2">
    <source>
        <dbReference type="EMBL" id="KKN69420.1"/>
    </source>
</evidence>
<proteinExistence type="predicted"/>
<reference evidence="2" key="1">
    <citation type="journal article" date="2015" name="Nature">
        <title>Complex archaea that bridge the gap between prokaryotes and eukaryotes.</title>
        <authorList>
            <person name="Spang A."/>
            <person name="Saw J.H."/>
            <person name="Jorgensen S.L."/>
            <person name="Zaremba-Niedzwiedzka K."/>
            <person name="Martijn J."/>
            <person name="Lind A.E."/>
            <person name="van Eijk R."/>
            <person name="Schleper C."/>
            <person name="Guy L."/>
            <person name="Ettema T.J."/>
        </authorList>
    </citation>
    <scope>NUCLEOTIDE SEQUENCE</scope>
</reference>
<dbReference type="EMBL" id="LAZR01000427">
    <property type="protein sequence ID" value="KKN69420.1"/>
    <property type="molecule type" value="Genomic_DNA"/>
</dbReference>